<keyword evidence="4" id="KW-0274">FAD</keyword>
<dbReference type="PANTHER" id="PTHR11552">
    <property type="entry name" value="GLUCOSE-METHANOL-CHOLINE GMC OXIDOREDUCTASE"/>
    <property type="match status" value="1"/>
</dbReference>
<dbReference type="SUPFAM" id="SSF54373">
    <property type="entry name" value="FAD-linked reductases, C-terminal domain"/>
    <property type="match status" value="1"/>
</dbReference>
<dbReference type="Pfam" id="PF05199">
    <property type="entry name" value="GMC_oxred_C"/>
    <property type="match status" value="1"/>
</dbReference>
<dbReference type="InterPro" id="IPR036188">
    <property type="entry name" value="FAD/NAD-bd_sf"/>
</dbReference>
<dbReference type="Gene3D" id="3.50.50.60">
    <property type="entry name" value="FAD/NAD(P)-binding domain"/>
    <property type="match status" value="1"/>
</dbReference>
<comment type="similarity">
    <text evidence="2">Belongs to the GMC oxidoreductase family.</text>
</comment>
<evidence type="ECO:0000256" key="3">
    <source>
        <dbReference type="ARBA" id="ARBA00022630"/>
    </source>
</evidence>
<reference evidence="6 7" key="1">
    <citation type="submission" date="2022-03" db="EMBL/GenBank/DDBJ databases">
        <title>Pseudonocardia alaer sp. nov., a novel actinomycete isolated from reed forest soil.</title>
        <authorList>
            <person name="Wang L."/>
        </authorList>
    </citation>
    <scope>NUCLEOTIDE SEQUENCE [LARGE SCALE GENOMIC DNA]</scope>
    <source>
        <strain evidence="6 7">Y-16303</strain>
    </source>
</reference>
<accession>A0ABS9THN9</accession>
<evidence type="ECO:0000256" key="4">
    <source>
        <dbReference type="ARBA" id="ARBA00022827"/>
    </source>
</evidence>
<dbReference type="InterPro" id="IPR000172">
    <property type="entry name" value="GMC_OxRdtase_N"/>
</dbReference>
<dbReference type="Pfam" id="PF00732">
    <property type="entry name" value="GMC_oxred_N"/>
    <property type="match status" value="1"/>
</dbReference>
<keyword evidence="3" id="KW-0285">Flavoprotein</keyword>
<comment type="cofactor">
    <cofactor evidence="1">
        <name>FAD</name>
        <dbReference type="ChEBI" id="CHEBI:57692"/>
    </cofactor>
</comment>
<sequence>MTGFTGRAESDRPGGTVELVRGSAGGGRVAFDYIIVGGGTAGCVLASRLSEDRAVRVLLLEAGARSGPPAMADPAMWSTLKGTEVDWAYETVPQRRLGGVVLPWPRGKVLGGSSAINASLHTRGHRDSYDAWAAAGATGWDYASMLPFLKRAEHAVGVGDPRDRGVDGPTTVAPGEAEEPLWDAMFEAAVEAGHPVAEDLNSGSGEGVGWSEFTVVHGMRQSAADAYLTPALDRSNLDVITGAAVRRLVLHGDRCRGVEYTVDGEPRSVEAEREVVLAAGTIASPQLLLLSGIGPAALLREAGITVVADRPGVGENLHEHPQAGVAYRAPGPLHAAQFARRPQVRFRSDPAGPVDAQMIFMSFPAGARGMPGQGDGFTVVSALTTPASRGSLRLNPAKPEGSPLIDPNYLADERDVDRMVIGLQRAREVGEAKALSAWRDHELMPGTAAQDDAALRGAVRQNAGTLFHAVGTCRIGTDSGAVVDPQLRVHGVDGLRVADASVMPSIVSTNTCATVLAIAERAAALITGNC</sequence>
<dbReference type="PANTHER" id="PTHR11552:SF147">
    <property type="entry name" value="CHOLINE DEHYDROGENASE, MITOCHONDRIAL"/>
    <property type="match status" value="1"/>
</dbReference>
<evidence type="ECO:0000256" key="1">
    <source>
        <dbReference type="ARBA" id="ARBA00001974"/>
    </source>
</evidence>
<keyword evidence="7" id="KW-1185">Reference proteome</keyword>
<proteinExistence type="inferred from homology"/>
<evidence type="ECO:0000256" key="2">
    <source>
        <dbReference type="ARBA" id="ARBA00010790"/>
    </source>
</evidence>
<dbReference type="PROSITE" id="PS00624">
    <property type="entry name" value="GMC_OXRED_2"/>
    <property type="match status" value="1"/>
</dbReference>
<feature type="domain" description="Glucose-methanol-choline oxidoreductase N-terminal" evidence="5">
    <location>
        <begin position="280"/>
        <end position="294"/>
    </location>
</feature>
<dbReference type="InterPro" id="IPR007867">
    <property type="entry name" value="GMC_OxRtase_C"/>
</dbReference>
<dbReference type="SUPFAM" id="SSF51905">
    <property type="entry name" value="FAD/NAD(P)-binding domain"/>
    <property type="match status" value="1"/>
</dbReference>
<evidence type="ECO:0000313" key="6">
    <source>
        <dbReference type="EMBL" id="MCH6168061.1"/>
    </source>
</evidence>
<dbReference type="RefSeq" id="WP_241038710.1">
    <property type="nucleotide sequence ID" value="NZ_BAAAJF010000001.1"/>
</dbReference>
<dbReference type="EMBL" id="JAKXMK010000017">
    <property type="protein sequence ID" value="MCH6168061.1"/>
    <property type="molecule type" value="Genomic_DNA"/>
</dbReference>
<protein>
    <submittedName>
        <fullName evidence="6">GMC family oxidoreductase N-terminal domain-containing protein</fullName>
    </submittedName>
</protein>
<name>A0ABS9THN9_9PSEU</name>
<dbReference type="Proteomes" id="UP001299970">
    <property type="component" value="Unassembled WGS sequence"/>
</dbReference>
<dbReference type="Gene3D" id="3.30.560.10">
    <property type="entry name" value="Glucose Oxidase, domain 3"/>
    <property type="match status" value="1"/>
</dbReference>
<dbReference type="InterPro" id="IPR012132">
    <property type="entry name" value="GMC_OxRdtase"/>
</dbReference>
<evidence type="ECO:0000259" key="5">
    <source>
        <dbReference type="PROSITE" id="PS00624"/>
    </source>
</evidence>
<organism evidence="6 7">
    <name type="scientific">Pseudonocardia alaniniphila</name>
    <dbReference type="NCBI Taxonomy" id="75291"/>
    <lineage>
        <taxon>Bacteria</taxon>
        <taxon>Bacillati</taxon>
        <taxon>Actinomycetota</taxon>
        <taxon>Actinomycetes</taxon>
        <taxon>Pseudonocardiales</taxon>
        <taxon>Pseudonocardiaceae</taxon>
        <taxon>Pseudonocardia</taxon>
    </lineage>
</organism>
<dbReference type="PIRSF" id="PIRSF000137">
    <property type="entry name" value="Alcohol_oxidase"/>
    <property type="match status" value="1"/>
</dbReference>
<evidence type="ECO:0000313" key="7">
    <source>
        <dbReference type="Proteomes" id="UP001299970"/>
    </source>
</evidence>
<gene>
    <name evidence="6" type="ORF">MMF94_20430</name>
</gene>
<comment type="caution">
    <text evidence="6">The sequence shown here is derived from an EMBL/GenBank/DDBJ whole genome shotgun (WGS) entry which is preliminary data.</text>
</comment>